<feature type="binding site" evidence="2">
    <location>
        <begin position="424"/>
        <end position="430"/>
    </location>
    <ligand>
        <name>substrate</name>
    </ligand>
</feature>
<keyword evidence="3" id="KW-0175">Coiled coil</keyword>
<dbReference type="InterPro" id="IPR010569">
    <property type="entry name" value="Myotubularin-like_Pase_dom"/>
</dbReference>
<evidence type="ECO:0000256" key="1">
    <source>
        <dbReference type="PIRSR" id="PIRSR630564-1"/>
    </source>
</evidence>
<evidence type="ECO:0000313" key="5">
    <source>
        <dbReference type="EMBL" id="CAE0259708.1"/>
    </source>
</evidence>
<protein>
    <recommendedName>
        <fullName evidence="4">Myotubularin phosphatase domain-containing protein</fullName>
    </recommendedName>
</protein>
<dbReference type="InterPro" id="IPR029021">
    <property type="entry name" value="Prot-tyrosine_phosphatase-like"/>
</dbReference>
<dbReference type="Pfam" id="PF06602">
    <property type="entry name" value="Myotub-related"/>
    <property type="match status" value="1"/>
</dbReference>
<feature type="active site" description="Phosphocysteine intermediate" evidence="1">
    <location>
        <position position="424"/>
    </location>
</feature>
<feature type="coiled-coil region" evidence="3">
    <location>
        <begin position="643"/>
        <end position="684"/>
    </location>
</feature>
<dbReference type="GO" id="GO:0004438">
    <property type="term" value="F:phosphatidylinositol-3-phosphate phosphatase activity"/>
    <property type="evidence" value="ECO:0007669"/>
    <property type="project" value="TreeGrafter"/>
</dbReference>
<dbReference type="PANTHER" id="PTHR10807">
    <property type="entry name" value="MYOTUBULARIN-RELATED"/>
    <property type="match status" value="1"/>
</dbReference>
<reference evidence="5" key="1">
    <citation type="submission" date="2021-01" db="EMBL/GenBank/DDBJ databases">
        <authorList>
            <person name="Corre E."/>
            <person name="Pelletier E."/>
            <person name="Niang G."/>
            <person name="Scheremetjew M."/>
            <person name="Finn R."/>
            <person name="Kale V."/>
            <person name="Holt S."/>
            <person name="Cochrane G."/>
            <person name="Meng A."/>
            <person name="Brown T."/>
            <person name="Cohen L."/>
        </authorList>
    </citation>
    <scope>NUCLEOTIDE SEQUENCE</scope>
    <source>
        <strain evidence="5">NIES-2562</strain>
    </source>
</reference>
<dbReference type="PROSITE" id="PS51339">
    <property type="entry name" value="PPASE_MYOTUBULARIN"/>
    <property type="match status" value="1"/>
</dbReference>
<name>A0A7S3DJA8_9EUKA</name>
<dbReference type="PROSITE" id="PS00383">
    <property type="entry name" value="TYR_PHOSPHATASE_1"/>
    <property type="match status" value="1"/>
</dbReference>
<dbReference type="GO" id="GO:0016020">
    <property type="term" value="C:membrane"/>
    <property type="evidence" value="ECO:0007669"/>
    <property type="project" value="TreeGrafter"/>
</dbReference>
<dbReference type="CDD" id="cd14507">
    <property type="entry name" value="PTP-MTM-like"/>
    <property type="match status" value="1"/>
</dbReference>
<gene>
    <name evidence="5" type="ORF">PBIL07802_LOCUS21979</name>
</gene>
<proteinExistence type="predicted"/>
<feature type="domain" description="Myotubularin phosphatase" evidence="4">
    <location>
        <begin position="219"/>
        <end position="608"/>
    </location>
</feature>
<dbReference type="PANTHER" id="PTHR10807:SF128">
    <property type="entry name" value="PHOSPHATIDYLINOSITOL-3,5-BISPHOSPHATE 3-PHOSPHATASE"/>
    <property type="match status" value="1"/>
</dbReference>
<dbReference type="GO" id="GO:0005737">
    <property type="term" value="C:cytoplasm"/>
    <property type="evidence" value="ECO:0007669"/>
    <property type="project" value="TreeGrafter"/>
</dbReference>
<feature type="binding site" evidence="2">
    <location>
        <begin position="373"/>
        <end position="374"/>
    </location>
    <ligand>
        <name>substrate</name>
    </ligand>
</feature>
<dbReference type="InterPro" id="IPR016130">
    <property type="entry name" value="Tyr_Pase_AS"/>
</dbReference>
<accession>A0A7S3DJA8</accession>
<dbReference type="GO" id="GO:0046856">
    <property type="term" value="P:phosphatidylinositol dephosphorylation"/>
    <property type="evidence" value="ECO:0007669"/>
    <property type="project" value="TreeGrafter"/>
</dbReference>
<dbReference type="InterPro" id="IPR030564">
    <property type="entry name" value="Myotubularin"/>
</dbReference>
<evidence type="ECO:0000259" key="4">
    <source>
        <dbReference type="PROSITE" id="PS51339"/>
    </source>
</evidence>
<dbReference type="EMBL" id="HBIB01033864">
    <property type="protein sequence ID" value="CAE0259708.1"/>
    <property type="molecule type" value="Transcribed_RNA"/>
</dbReference>
<organism evidence="5">
    <name type="scientific">Palpitomonas bilix</name>
    <dbReference type="NCBI Taxonomy" id="652834"/>
    <lineage>
        <taxon>Eukaryota</taxon>
        <taxon>Eukaryota incertae sedis</taxon>
    </lineage>
</organism>
<evidence type="ECO:0000256" key="3">
    <source>
        <dbReference type="SAM" id="Coils"/>
    </source>
</evidence>
<dbReference type="SUPFAM" id="SSF52799">
    <property type="entry name" value="(Phosphotyrosine protein) phosphatases II"/>
    <property type="match status" value="1"/>
</dbReference>
<sequence length="776" mass="87062">MGERGVMRMRASSFAMCSAPIQDIVIPTMKLEPRRVCSDLALTSPRLCEEGSRHEFITAGILMEEETFTVIKVAEKKKKKGDKTYYSGVCAQLGPSVVHCVYVKTEEEMVAEREDEEQGRKRGAVTVCAGFRIPYGCIESVTHSGSELVIVTKSSWRITLGQNASSEDARALLSKARPGGFRQGAPLDVNLVGLAGTAAKSKGMQRYESDLNRIVVMAERDEVVVNSDGRRQSVPVDQKEVRESLRIVKYNDRYQVCSTYPRLLLMPESCTEQLLMDARKVRSSKRFPAATWACSRGCLFRSSQPSMGFISNHSQAEDDVQLCRYFANCSALSKLHVLDCRPKVSAIANVAKGGGYETETTYSCTLEFCGIDNIFGVKTAYNNLLQTVGGAYPAEWMGMIKLIIATAIKGVNKIIGGSSVLVHCSDGWDRTAQVDCIMQVMLDPYYRTFDGICTLIEKEWCQFGHNFDAREGVFEHQKGEKRAPVFLQFVDALRVVMEFFPTSFEYSDTFLVTIVDAFHSQSFSNFVLNSEREREVYGYHIESTTPYPDVWGVVLKKKEEHKNWMYAPPQSVANGGVSVSNAVWMEENVLKFQLDLNSCMLPVWKRYFFRHEEWTRKAADVFSGKESKESGMAALSEASGRTMQQQGERIQTLEEEKGELEAENAELHARIAELNKEVQYARAAAELKLQQSQIGREILSKSSSFNPFSHLSMAGEGKMGSENAISLANAGGMVDRQTCWVKIERAGRKWIDEGYAKERKKQVVSMQKKREDMKTV</sequence>
<dbReference type="AlphaFoldDB" id="A0A7S3DJA8"/>
<feature type="binding site" evidence="2">
    <location>
        <begin position="349"/>
        <end position="352"/>
    </location>
    <ligand>
        <name>substrate</name>
    </ligand>
</feature>
<evidence type="ECO:0000256" key="2">
    <source>
        <dbReference type="PIRSR" id="PIRSR630564-2"/>
    </source>
</evidence>